<comment type="caution">
    <text evidence="1">The sequence shown here is derived from an EMBL/GenBank/DDBJ whole genome shotgun (WGS) entry which is preliminary data.</text>
</comment>
<evidence type="ECO:0000313" key="2">
    <source>
        <dbReference type="Proteomes" id="UP001595755"/>
    </source>
</evidence>
<name>A0ABV8SCZ7_9BACL</name>
<gene>
    <name evidence="1" type="ORF">ACFO1S_17790</name>
</gene>
<dbReference type="RefSeq" id="WP_204603915.1">
    <property type="nucleotide sequence ID" value="NZ_JBHSED010000036.1"/>
</dbReference>
<accession>A0ABV8SCZ7</accession>
<sequence>MESEQAEYTVEYQDTYGVVYYRNVKASDIAEAKALIRQGNPDVVIRAATIFLDNTSNKNH</sequence>
<organism evidence="1 2">
    <name type="scientific">Cohnella boryungensis</name>
    <dbReference type="NCBI Taxonomy" id="768479"/>
    <lineage>
        <taxon>Bacteria</taxon>
        <taxon>Bacillati</taxon>
        <taxon>Bacillota</taxon>
        <taxon>Bacilli</taxon>
        <taxon>Bacillales</taxon>
        <taxon>Paenibacillaceae</taxon>
        <taxon>Cohnella</taxon>
    </lineage>
</organism>
<dbReference type="EMBL" id="JBHSED010000036">
    <property type="protein sequence ID" value="MFC4305287.1"/>
    <property type="molecule type" value="Genomic_DNA"/>
</dbReference>
<keyword evidence="2" id="KW-1185">Reference proteome</keyword>
<reference evidence="2" key="1">
    <citation type="journal article" date="2019" name="Int. J. Syst. Evol. Microbiol.">
        <title>The Global Catalogue of Microorganisms (GCM) 10K type strain sequencing project: providing services to taxonomists for standard genome sequencing and annotation.</title>
        <authorList>
            <consortium name="The Broad Institute Genomics Platform"/>
            <consortium name="The Broad Institute Genome Sequencing Center for Infectious Disease"/>
            <person name="Wu L."/>
            <person name="Ma J."/>
        </authorList>
    </citation>
    <scope>NUCLEOTIDE SEQUENCE [LARGE SCALE GENOMIC DNA]</scope>
    <source>
        <strain evidence="2">CGMCC 4.1641</strain>
    </source>
</reference>
<evidence type="ECO:0000313" key="1">
    <source>
        <dbReference type="EMBL" id="MFC4305287.1"/>
    </source>
</evidence>
<protein>
    <submittedName>
        <fullName evidence="1">Uncharacterized protein</fullName>
    </submittedName>
</protein>
<dbReference type="Proteomes" id="UP001595755">
    <property type="component" value="Unassembled WGS sequence"/>
</dbReference>
<proteinExistence type="predicted"/>